<dbReference type="EMBL" id="VSSQ01046581">
    <property type="protein sequence ID" value="MPN00542.1"/>
    <property type="molecule type" value="Genomic_DNA"/>
</dbReference>
<gene>
    <name evidence="1" type="ORF">SDC9_147737</name>
</gene>
<accession>A0A645EGY7</accession>
<comment type="caution">
    <text evidence="1">The sequence shown here is derived from an EMBL/GenBank/DDBJ whole genome shotgun (WGS) entry which is preliminary data.</text>
</comment>
<dbReference type="AlphaFoldDB" id="A0A645EGY7"/>
<evidence type="ECO:0000313" key="1">
    <source>
        <dbReference type="EMBL" id="MPN00542.1"/>
    </source>
</evidence>
<protein>
    <submittedName>
        <fullName evidence="1">Uncharacterized protein</fullName>
    </submittedName>
</protein>
<name>A0A645EGY7_9ZZZZ</name>
<organism evidence="1">
    <name type="scientific">bioreactor metagenome</name>
    <dbReference type="NCBI Taxonomy" id="1076179"/>
    <lineage>
        <taxon>unclassified sequences</taxon>
        <taxon>metagenomes</taxon>
        <taxon>ecological metagenomes</taxon>
    </lineage>
</organism>
<reference evidence="1" key="1">
    <citation type="submission" date="2019-08" db="EMBL/GenBank/DDBJ databases">
        <authorList>
            <person name="Kucharzyk K."/>
            <person name="Murdoch R.W."/>
            <person name="Higgins S."/>
            <person name="Loffler F."/>
        </authorList>
    </citation>
    <scope>NUCLEOTIDE SEQUENCE</scope>
</reference>
<sequence length="110" mass="12290">MHTRERRQQRARGVEPRGVGDHLAVVGVAQLLLLKRGRIHAHAQRLAQHQHIAHLRLRIALDAVRMHQPHGHQAVDGFHRVDGVAARNRNTCGTAHVLTAAHDLANHADR</sequence>
<proteinExistence type="predicted"/>